<accession>A0A7S3G5N4</accession>
<feature type="chain" id="PRO_5031024538" description="THH1/TOM1/TOM3 domain-containing protein" evidence="8">
    <location>
        <begin position="23"/>
        <end position="588"/>
    </location>
</feature>
<feature type="transmembrane region" description="Helical" evidence="7">
    <location>
        <begin position="327"/>
        <end position="345"/>
    </location>
</feature>
<feature type="domain" description="THH1/TOM1/TOM3" evidence="9">
    <location>
        <begin position="212"/>
        <end position="481"/>
    </location>
</feature>
<evidence type="ECO:0000256" key="4">
    <source>
        <dbReference type="ARBA" id="ARBA00022989"/>
    </source>
</evidence>
<feature type="transmembrane region" description="Helical" evidence="7">
    <location>
        <begin position="453"/>
        <end position="474"/>
    </location>
</feature>
<organism evidence="10">
    <name type="scientific">Palpitomonas bilix</name>
    <dbReference type="NCBI Taxonomy" id="652834"/>
    <lineage>
        <taxon>Eukaryota</taxon>
        <taxon>Eukaryota incertae sedis</taxon>
    </lineage>
</organism>
<dbReference type="Pfam" id="PF06454">
    <property type="entry name" value="THH1_TOM1-3_dom"/>
    <property type="match status" value="1"/>
</dbReference>
<feature type="transmembrane region" description="Helical" evidence="7">
    <location>
        <begin position="201"/>
        <end position="221"/>
    </location>
</feature>
<dbReference type="AlphaFoldDB" id="A0A7S3G5N4"/>
<evidence type="ECO:0000256" key="1">
    <source>
        <dbReference type="ARBA" id="ARBA00004127"/>
    </source>
</evidence>
<sequence length="588" mass="65036">MFAWIAPLLGILLFAYFASARATDIYPSFPANFSATLKVEPSADCGASLKVCQLQASNISVDARAEVVVPLSQTVEANGLYEASLKVKNTTYLLWRFQDNSVYSCFPSDRNVTALRRHFFLSGTITGNESVSGEALERWEGFCDLAFDPENVEKGCKVWTQAGHADRVKRIELGSFLNISVHSMRSLGSSFSVPSECRSKFSLVVGYVSFSTYVIVALLALARAGQSLHHVRLKRMSGFSPAVLFSPFLFLSCAARAYWFLENTYLDNTTILEVVLVVNRVSIMLLFTSFSFVIFFWAAIPFRTTSTPKRSRPSSGNTGLRGKGDKVLLAAIVVVNIVMIGALGGDTALVASNAKTMLLAIYHANLVFIASTFVLLSFGFLIFGLKLYAAVHKSAQNTKTFSSSSRNIQRKADKILALTSIFFICNIVRAFFWTCDFLFNITVFFEPDVSPYVYPWLYYQVPDIIPGLCCLYVIRASPEQLKKDVDETRSIFARIRRAASRTRQSSDKESSLATDEHESTRPLNIPRPSQSSFGRNELELRSPASMSESPELDGVGTEEGNGLASTPKPNTSVFEARDVFRAKNQGVV</sequence>
<evidence type="ECO:0000313" key="10">
    <source>
        <dbReference type="EMBL" id="CAE0251128.1"/>
    </source>
</evidence>
<keyword evidence="3 7" id="KW-0812">Transmembrane</keyword>
<dbReference type="InterPro" id="IPR040226">
    <property type="entry name" value="THH1/TOM1/TOM3"/>
</dbReference>
<feature type="transmembrane region" description="Helical" evidence="7">
    <location>
        <begin position="281"/>
        <end position="302"/>
    </location>
</feature>
<evidence type="ECO:0000256" key="8">
    <source>
        <dbReference type="SAM" id="SignalP"/>
    </source>
</evidence>
<evidence type="ECO:0000256" key="2">
    <source>
        <dbReference type="ARBA" id="ARBA00006779"/>
    </source>
</evidence>
<dbReference type="PANTHER" id="PTHR31142:SF3">
    <property type="entry name" value="THH1_TOM1_TOM3 DOMAIN-CONTAINING PROTEIN"/>
    <property type="match status" value="1"/>
</dbReference>
<feature type="transmembrane region" description="Helical" evidence="7">
    <location>
        <begin position="415"/>
        <end position="433"/>
    </location>
</feature>
<evidence type="ECO:0000256" key="5">
    <source>
        <dbReference type="ARBA" id="ARBA00023136"/>
    </source>
</evidence>
<keyword evidence="5 7" id="KW-0472">Membrane</keyword>
<name>A0A7S3G5N4_9EUKA</name>
<keyword evidence="4 7" id="KW-1133">Transmembrane helix</keyword>
<dbReference type="InterPro" id="IPR009457">
    <property type="entry name" value="THH1/TOM1/TOM3_dom"/>
</dbReference>
<dbReference type="GO" id="GO:0012505">
    <property type="term" value="C:endomembrane system"/>
    <property type="evidence" value="ECO:0007669"/>
    <property type="project" value="UniProtKB-SubCell"/>
</dbReference>
<dbReference type="PANTHER" id="PTHR31142">
    <property type="entry name" value="TOBAMOVIRUS MULTIPLICATION PROTEIN 1-LIKE ISOFORM X1"/>
    <property type="match status" value="1"/>
</dbReference>
<evidence type="ECO:0000256" key="6">
    <source>
        <dbReference type="SAM" id="MobiDB-lite"/>
    </source>
</evidence>
<comment type="subcellular location">
    <subcellularLocation>
        <location evidence="1">Endomembrane system</location>
        <topology evidence="1">Multi-pass membrane protein</topology>
    </subcellularLocation>
</comment>
<feature type="transmembrane region" description="Helical" evidence="7">
    <location>
        <begin position="365"/>
        <end position="389"/>
    </location>
</feature>
<reference evidence="10" key="1">
    <citation type="submission" date="2021-01" db="EMBL/GenBank/DDBJ databases">
        <authorList>
            <person name="Corre E."/>
            <person name="Pelletier E."/>
            <person name="Niang G."/>
            <person name="Scheremetjew M."/>
            <person name="Finn R."/>
            <person name="Kale V."/>
            <person name="Holt S."/>
            <person name="Cochrane G."/>
            <person name="Meng A."/>
            <person name="Brown T."/>
            <person name="Cohen L."/>
        </authorList>
    </citation>
    <scope>NUCLEOTIDE SEQUENCE</scope>
    <source>
        <strain evidence="10">NIES-2562</strain>
    </source>
</reference>
<feature type="compositionally biased region" description="Polar residues" evidence="6">
    <location>
        <begin position="563"/>
        <end position="573"/>
    </location>
</feature>
<feature type="compositionally biased region" description="Basic and acidic residues" evidence="6">
    <location>
        <begin position="504"/>
        <end position="520"/>
    </location>
</feature>
<keyword evidence="8" id="KW-0732">Signal</keyword>
<dbReference type="EMBL" id="HBIB01020634">
    <property type="protein sequence ID" value="CAE0251128.1"/>
    <property type="molecule type" value="Transcribed_RNA"/>
</dbReference>
<proteinExistence type="inferred from homology"/>
<evidence type="ECO:0000256" key="7">
    <source>
        <dbReference type="SAM" id="Phobius"/>
    </source>
</evidence>
<comment type="similarity">
    <text evidence="2">Belongs to the plant tobamovirus multiplication TOM1 protein family.</text>
</comment>
<feature type="transmembrane region" description="Helical" evidence="7">
    <location>
        <begin position="242"/>
        <end position="261"/>
    </location>
</feature>
<evidence type="ECO:0000259" key="9">
    <source>
        <dbReference type="Pfam" id="PF06454"/>
    </source>
</evidence>
<feature type="signal peptide" evidence="8">
    <location>
        <begin position="1"/>
        <end position="22"/>
    </location>
</feature>
<feature type="region of interest" description="Disordered" evidence="6">
    <location>
        <begin position="502"/>
        <end position="577"/>
    </location>
</feature>
<gene>
    <name evidence="10" type="ORF">PBIL07802_LOCUS13335</name>
</gene>
<protein>
    <recommendedName>
        <fullName evidence="9">THH1/TOM1/TOM3 domain-containing protein</fullName>
    </recommendedName>
</protein>
<evidence type="ECO:0000256" key="3">
    <source>
        <dbReference type="ARBA" id="ARBA00022692"/>
    </source>
</evidence>